<keyword evidence="2" id="KW-1185">Reference proteome</keyword>
<gene>
    <name evidence="1" type="ORF">MKW94_007902</name>
</gene>
<feature type="non-terminal residue" evidence="1">
    <location>
        <position position="1"/>
    </location>
</feature>
<comment type="caution">
    <text evidence="1">The sequence shown here is derived from an EMBL/GenBank/DDBJ whole genome shotgun (WGS) entry which is preliminary data.</text>
</comment>
<accession>A0AA41VFI3</accession>
<reference evidence="1" key="1">
    <citation type="submission" date="2022-03" db="EMBL/GenBank/DDBJ databases">
        <title>A functionally conserved STORR gene fusion in Papaver species that diverged 16.8 million years ago.</title>
        <authorList>
            <person name="Catania T."/>
        </authorList>
    </citation>
    <scope>NUCLEOTIDE SEQUENCE</scope>
    <source>
        <strain evidence="1">S-191538</strain>
    </source>
</reference>
<dbReference type="EMBL" id="JAJJMA010211173">
    <property type="protein sequence ID" value="MCL7040340.1"/>
    <property type="molecule type" value="Genomic_DNA"/>
</dbReference>
<evidence type="ECO:0000313" key="1">
    <source>
        <dbReference type="EMBL" id="MCL7040340.1"/>
    </source>
</evidence>
<sequence>EELWVPRSVFVIEGYVLICSEDVIQLSVDSNSDDDDAENDTSSFSSHYFSLDSRCSISNIVDM</sequence>
<dbReference type="Proteomes" id="UP001177140">
    <property type="component" value="Unassembled WGS sequence"/>
</dbReference>
<organism evidence="1 2">
    <name type="scientific">Papaver nudicaule</name>
    <name type="common">Iceland poppy</name>
    <dbReference type="NCBI Taxonomy" id="74823"/>
    <lineage>
        <taxon>Eukaryota</taxon>
        <taxon>Viridiplantae</taxon>
        <taxon>Streptophyta</taxon>
        <taxon>Embryophyta</taxon>
        <taxon>Tracheophyta</taxon>
        <taxon>Spermatophyta</taxon>
        <taxon>Magnoliopsida</taxon>
        <taxon>Ranunculales</taxon>
        <taxon>Papaveraceae</taxon>
        <taxon>Papaveroideae</taxon>
        <taxon>Papaver</taxon>
    </lineage>
</organism>
<name>A0AA41VFI3_PAPNU</name>
<proteinExistence type="predicted"/>
<protein>
    <submittedName>
        <fullName evidence="1">Uncharacterized protein</fullName>
    </submittedName>
</protein>
<evidence type="ECO:0000313" key="2">
    <source>
        <dbReference type="Proteomes" id="UP001177140"/>
    </source>
</evidence>
<feature type="non-terminal residue" evidence="1">
    <location>
        <position position="63"/>
    </location>
</feature>
<dbReference type="AlphaFoldDB" id="A0AA41VFI3"/>